<dbReference type="Proteomes" id="UP000009168">
    <property type="component" value="Unassembled WGS sequence"/>
</dbReference>
<dbReference type="STRING" id="312017.I7MKR5"/>
<reference evidence="3" key="1">
    <citation type="journal article" date="2006" name="PLoS Biol.">
        <title>Macronuclear genome sequence of the ciliate Tetrahymena thermophila, a model eukaryote.</title>
        <authorList>
            <person name="Eisen J.A."/>
            <person name="Coyne R.S."/>
            <person name="Wu M."/>
            <person name="Wu D."/>
            <person name="Thiagarajan M."/>
            <person name="Wortman J.R."/>
            <person name="Badger J.H."/>
            <person name="Ren Q."/>
            <person name="Amedeo P."/>
            <person name="Jones K.M."/>
            <person name="Tallon L.J."/>
            <person name="Delcher A.L."/>
            <person name="Salzberg S.L."/>
            <person name="Silva J.C."/>
            <person name="Haas B.J."/>
            <person name="Majoros W.H."/>
            <person name="Farzad M."/>
            <person name="Carlton J.M."/>
            <person name="Smith R.K. Jr."/>
            <person name="Garg J."/>
            <person name="Pearlman R.E."/>
            <person name="Karrer K.M."/>
            <person name="Sun L."/>
            <person name="Manning G."/>
            <person name="Elde N.C."/>
            <person name="Turkewitz A.P."/>
            <person name="Asai D.J."/>
            <person name="Wilkes D.E."/>
            <person name="Wang Y."/>
            <person name="Cai H."/>
            <person name="Collins K."/>
            <person name="Stewart B.A."/>
            <person name="Lee S.R."/>
            <person name="Wilamowska K."/>
            <person name="Weinberg Z."/>
            <person name="Ruzzo W.L."/>
            <person name="Wloga D."/>
            <person name="Gaertig J."/>
            <person name="Frankel J."/>
            <person name="Tsao C.-C."/>
            <person name="Gorovsky M.A."/>
            <person name="Keeling P.J."/>
            <person name="Waller R.F."/>
            <person name="Patron N.J."/>
            <person name="Cherry J.M."/>
            <person name="Stover N.A."/>
            <person name="Krieger C.J."/>
            <person name="del Toro C."/>
            <person name="Ryder H.F."/>
            <person name="Williamson S.C."/>
            <person name="Barbeau R.A."/>
            <person name="Hamilton E.P."/>
            <person name="Orias E."/>
        </authorList>
    </citation>
    <scope>NUCLEOTIDE SEQUENCE [LARGE SCALE GENOMIC DNA]</scope>
    <source>
        <strain evidence="3">SB210</strain>
    </source>
</reference>
<dbReference type="GeneID" id="7835914"/>
<feature type="region of interest" description="Disordered" evidence="1">
    <location>
        <begin position="163"/>
        <end position="209"/>
    </location>
</feature>
<feature type="compositionally biased region" description="Low complexity" evidence="1">
    <location>
        <begin position="171"/>
        <end position="209"/>
    </location>
</feature>
<evidence type="ECO:0000256" key="1">
    <source>
        <dbReference type="SAM" id="MobiDB-lite"/>
    </source>
</evidence>
<organism evidence="2 3">
    <name type="scientific">Tetrahymena thermophila (strain SB210)</name>
    <dbReference type="NCBI Taxonomy" id="312017"/>
    <lineage>
        <taxon>Eukaryota</taxon>
        <taxon>Sar</taxon>
        <taxon>Alveolata</taxon>
        <taxon>Ciliophora</taxon>
        <taxon>Intramacronucleata</taxon>
        <taxon>Oligohymenophorea</taxon>
        <taxon>Hymenostomatida</taxon>
        <taxon>Tetrahymenina</taxon>
        <taxon>Tetrahymenidae</taxon>
        <taxon>Tetrahymena</taxon>
    </lineage>
</organism>
<dbReference type="InParanoid" id="I7MKR5"/>
<feature type="compositionally biased region" description="Polar residues" evidence="1">
    <location>
        <begin position="457"/>
        <end position="481"/>
    </location>
</feature>
<dbReference type="RefSeq" id="XP_001020132.2">
    <property type="nucleotide sequence ID" value="XM_001020132.2"/>
</dbReference>
<evidence type="ECO:0000313" key="3">
    <source>
        <dbReference type="Proteomes" id="UP000009168"/>
    </source>
</evidence>
<feature type="region of interest" description="Disordered" evidence="1">
    <location>
        <begin position="893"/>
        <end position="925"/>
    </location>
</feature>
<feature type="region of interest" description="Disordered" evidence="1">
    <location>
        <begin position="292"/>
        <end position="311"/>
    </location>
</feature>
<sequence>MKENLLICVCHQFEILGEESVLGLKKRDFSIQASTLDSQVYRISHYDLENVYKNLTNNREDNYFNLLESLIQKREWKLDRFSELFNKFLKERKLMHSNTINYARLTSIHSSSQRKIALSQGASPNNLKLKAIQNQYSAKLNFTNAFQSLGEYTKQAEEDQVQETSKFRSYSQSIGQKSSSRQQSQRQIKASHRSQTSSSSSEDNNNEDQQSINQFTAKPNNEYEANDGSNKCIEQYDQSQNQNSSIIQKLFDPDSYYKKLQLKIKKANDIKQTKYQPQKLDHNKILNLDYTPQSSRKENQNQDSNKSPKIKQFNKYSLSPFNNGFKQDQQKNQQQYQLKLNQQNPNFKSQTGKMKLSEEDEKALEDYYKLKILPISVVFSKADESNQKRISSSNDQMLQRLKLLGIETPKKSQLNKTQDDVSPKKAFKIRKSESTGQLHNQNLNSPAHSKESDRQNNRQSSVLKASQFQQKQNQRASLDQNSFIQIIREKNGSISEQKINPGNTPKLNNSTLSIIKEQYNQNDEGMSKTQQNINENMKLQGEVGNLLKKEKEEQEQYKKQKQFIDTMKSYADVYKLVEMNYLESHSIKAHQLMKETMDDMNLIRKFAQQTYKKNTNSIVTNFAKQEFQKKLMKKQKQEKFEKLKKRGLINENEVNMDDSIELNQHLKKIADLQQQIYDNINDPTGSRSNNYNFGGLKKRKVGVQLSDQINLFQQMPAFQQSIPQTNESITEESLSNISQVQINENPSKNAISNIIDNQKKDENLIKNESNQNQKQQILQKKTMGVLAMMQKQYKQSIDQPIQKNLEIFNLKNKFQKSAQLRLFKQLKQEEQNSNNKGLSIFNTLGQINKKNEIKDKINKFEPQKSMEAFVQRGFQRQSNTQYLSNLFFGQISHSKDHKEPNDTHSKLPKNGLFSNQSIGSLNQNQTNTTLKPYQHINNIKPSEFSQFNSVWDNSKKQLQFQRILNYNR</sequence>
<gene>
    <name evidence="2" type="ORF">TTHERM_00661680</name>
</gene>
<feature type="compositionally biased region" description="Polar residues" evidence="1">
    <location>
        <begin position="912"/>
        <end position="925"/>
    </location>
</feature>
<dbReference type="KEGG" id="tet:TTHERM_00661680"/>
<dbReference type="AlphaFoldDB" id="I7MKR5"/>
<protein>
    <submittedName>
        <fullName evidence="2">Cyclic nucleotide-binding domain protein</fullName>
    </submittedName>
</protein>
<feature type="compositionally biased region" description="Basic and acidic residues" evidence="1">
    <location>
        <begin position="893"/>
        <end position="905"/>
    </location>
</feature>
<feature type="compositionally biased region" description="Polar residues" evidence="1">
    <location>
        <begin position="434"/>
        <end position="447"/>
    </location>
</feature>
<name>I7MKR5_TETTS</name>
<evidence type="ECO:0000313" key="2">
    <source>
        <dbReference type="EMBL" id="EAR99887.2"/>
    </source>
</evidence>
<keyword evidence="3" id="KW-1185">Reference proteome</keyword>
<feature type="region of interest" description="Disordered" evidence="1">
    <location>
        <begin position="409"/>
        <end position="481"/>
    </location>
</feature>
<accession>I7MKR5</accession>
<proteinExistence type="predicted"/>
<dbReference type="EMBL" id="GG662634">
    <property type="protein sequence ID" value="EAR99887.2"/>
    <property type="molecule type" value="Genomic_DNA"/>
</dbReference>